<evidence type="ECO:0000256" key="1">
    <source>
        <dbReference type="SAM" id="MobiDB-lite"/>
    </source>
</evidence>
<evidence type="ECO:0000313" key="2">
    <source>
        <dbReference type="EMBL" id="MEJ2885012.1"/>
    </source>
</evidence>
<accession>A0ABU8MY40</accession>
<organism evidence="2 3">
    <name type="scientific">Actinomycetospora aeridis</name>
    <dbReference type="NCBI Taxonomy" id="3129231"/>
    <lineage>
        <taxon>Bacteria</taxon>
        <taxon>Bacillati</taxon>
        <taxon>Actinomycetota</taxon>
        <taxon>Actinomycetes</taxon>
        <taxon>Pseudonocardiales</taxon>
        <taxon>Pseudonocardiaceae</taxon>
        <taxon>Actinomycetospora</taxon>
    </lineage>
</organism>
<evidence type="ECO:0000313" key="3">
    <source>
        <dbReference type="Proteomes" id="UP001370100"/>
    </source>
</evidence>
<proteinExistence type="predicted"/>
<dbReference type="Proteomes" id="UP001370100">
    <property type="component" value="Unassembled WGS sequence"/>
</dbReference>
<comment type="caution">
    <text evidence="2">The sequence shown here is derived from an EMBL/GenBank/DDBJ whole genome shotgun (WGS) entry which is preliminary data.</text>
</comment>
<reference evidence="2 3" key="1">
    <citation type="submission" date="2024-03" db="EMBL/GenBank/DDBJ databases">
        <title>Actinomycetospora sp. OC33-EN06, a novel actinomycete isolated from wild orchid (Aerides multiflora).</title>
        <authorList>
            <person name="Suriyachadkun C."/>
        </authorList>
    </citation>
    <scope>NUCLEOTIDE SEQUENCE [LARGE SCALE GENOMIC DNA]</scope>
    <source>
        <strain evidence="2 3">OC33-EN06</strain>
    </source>
</reference>
<keyword evidence="3" id="KW-1185">Reference proteome</keyword>
<gene>
    <name evidence="2" type="ORF">WCD41_01010</name>
</gene>
<name>A0ABU8MY40_9PSEU</name>
<protein>
    <submittedName>
        <fullName evidence="2">Uncharacterized protein</fullName>
    </submittedName>
</protein>
<dbReference type="RefSeq" id="WP_337711509.1">
    <property type="nucleotide sequence ID" value="NZ_JBBEGL010000001.1"/>
</dbReference>
<feature type="region of interest" description="Disordered" evidence="1">
    <location>
        <begin position="1"/>
        <end position="24"/>
    </location>
</feature>
<dbReference type="EMBL" id="JBBEGL010000001">
    <property type="protein sequence ID" value="MEJ2885012.1"/>
    <property type="molecule type" value="Genomic_DNA"/>
</dbReference>
<sequence>MTTTPMPELSPTEEAPRAERVRQAGPAGVSLPIPWLGTIELSRPELAFVGGIAGLTALGLLEWPIALVMAGGHVLAADRSSRTVRDLGDAMTEA</sequence>